<evidence type="ECO:0000313" key="3">
    <source>
        <dbReference type="Proteomes" id="UP000230906"/>
    </source>
</evidence>
<dbReference type="EMBL" id="PCYJ01000029">
    <property type="protein sequence ID" value="PIR45354.1"/>
    <property type="molecule type" value="Genomic_DNA"/>
</dbReference>
<accession>A0A2H0RH54</accession>
<feature type="non-terminal residue" evidence="2">
    <location>
        <position position="194"/>
    </location>
</feature>
<dbReference type="Proteomes" id="UP000230906">
    <property type="component" value="Unassembled WGS sequence"/>
</dbReference>
<reference evidence="2 3" key="1">
    <citation type="submission" date="2017-09" db="EMBL/GenBank/DDBJ databases">
        <title>Depth-based differentiation of microbial function through sediment-hosted aquifers and enrichment of novel symbionts in the deep terrestrial subsurface.</title>
        <authorList>
            <person name="Probst A.J."/>
            <person name="Ladd B."/>
            <person name="Jarett J.K."/>
            <person name="Geller-Mcgrath D.E."/>
            <person name="Sieber C.M."/>
            <person name="Emerson J.B."/>
            <person name="Anantharaman K."/>
            <person name="Thomas B.C."/>
            <person name="Malmstrom R."/>
            <person name="Stieglmeier M."/>
            <person name="Klingl A."/>
            <person name="Woyke T."/>
            <person name="Ryan C.M."/>
            <person name="Banfield J.F."/>
        </authorList>
    </citation>
    <scope>NUCLEOTIDE SEQUENCE [LARGE SCALE GENOMIC DNA]</scope>
    <source>
        <strain evidence="2">CG10_big_fil_rev_8_21_14_0_10_50_13</strain>
    </source>
</reference>
<name>A0A2H0RH54_9BACT</name>
<dbReference type="GO" id="GO:0016301">
    <property type="term" value="F:kinase activity"/>
    <property type="evidence" value="ECO:0007669"/>
    <property type="project" value="InterPro"/>
</dbReference>
<gene>
    <name evidence="2" type="ORF">COV09_01930</name>
</gene>
<dbReference type="SUPFAM" id="SSF52540">
    <property type="entry name" value="P-loop containing nucleoside triphosphate hydrolases"/>
    <property type="match status" value="1"/>
</dbReference>
<dbReference type="Gene3D" id="3.40.50.300">
    <property type="entry name" value="P-loop containing nucleotide triphosphate hydrolases"/>
    <property type="match status" value="1"/>
</dbReference>
<organism evidence="2 3">
    <name type="scientific">Candidatus Vogelbacteria bacterium CG10_big_fil_rev_8_21_14_0_10_50_13</name>
    <dbReference type="NCBI Taxonomy" id="1975044"/>
    <lineage>
        <taxon>Bacteria</taxon>
        <taxon>Candidatus Vogeliibacteriota</taxon>
    </lineage>
</organism>
<protein>
    <recommendedName>
        <fullName evidence="1">Phosphoribulokinase/uridine kinase domain-containing protein</fullName>
    </recommendedName>
</protein>
<dbReference type="InterPro" id="IPR027417">
    <property type="entry name" value="P-loop_NTPase"/>
</dbReference>
<dbReference type="Pfam" id="PF00485">
    <property type="entry name" value="PRK"/>
    <property type="match status" value="1"/>
</dbReference>
<proteinExistence type="predicted"/>
<feature type="domain" description="Phosphoribulokinase/uridine kinase" evidence="1">
    <location>
        <begin position="26"/>
        <end position="175"/>
    </location>
</feature>
<sequence length="194" mass="23201">MIKSEHIAKKICREIKVWKKDHAKLIVAIDGYAGSGKTTVGNFIAKHDKDVLSVHLDDFINHWQVRKQMIEKSRDKSKVFEYHWYRYDDLERLIKAFLSGKESIKLKTYDYDKNDFNPKQTFDLSKKVLVIDGVFLFHPKHIITKYMHKNIYLDTDFAKADKKRIARDKKKFGKNYLPDNHPDNWVRYFKIAYE</sequence>
<dbReference type="GO" id="GO:0005524">
    <property type="term" value="F:ATP binding"/>
    <property type="evidence" value="ECO:0007669"/>
    <property type="project" value="InterPro"/>
</dbReference>
<dbReference type="InterPro" id="IPR006083">
    <property type="entry name" value="PRK/URK"/>
</dbReference>
<comment type="caution">
    <text evidence="2">The sequence shown here is derived from an EMBL/GenBank/DDBJ whole genome shotgun (WGS) entry which is preliminary data.</text>
</comment>
<evidence type="ECO:0000259" key="1">
    <source>
        <dbReference type="Pfam" id="PF00485"/>
    </source>
</evidence>
<dbReference type="AlphaFoldDB" id="A0A2H0RH54"/>
<evidence type="ECO:0000313" key="2">
    <source>
        <dbReference type="EMBL" id="PIR45354.1"/>
    </source>
</evidence>